<reference evidence="2 3" key="1">
    <citation type="submission" date="2019-11" db="EMBL/GenBank/DDBJ databases">
        <title>The genome sequence of Methylocystis heyeri.</title>
        <authorList>
            <person name="Oshkin I.Y."/>
            <person name="Miroshnikov K."/>
            <person name="Dedysh S.N."/>
        </authorList>
    </citation>
    <scope>NUCLEOTIDE SEQUENCE [LARGE SCALE GENOMIC DNA]</scope>
    <source>
        <strain evidence="2 3">H2</strain>
    </source>
</reference>
<dbReference type="RefSeq" id="WP_136495770.1">
    <property type="nucleotide sequence ID" value="NZ_CP046052.1"/>
</dbReference>
<evidence type="ECO:0000256" key="1">
    <source>
        <dbReference type="SAM" id="MobiDB-lite"/>
    </source>
</evidence>
<feature type="compositionally biased region" description="Basic and acidic residues" evidence="1">
    <location>
        <begin position="145"/>
        <end position="175"/>
    </location>
</feature>
<dbReference type="AlphaFoldDB" id="A0A6B8KCS4"/>
<feature type="compositionally biased region" description="Low complexity" evidence="1">
    <location>
        <begin position="97"/>
        <end position="108"/>
    </location>
</feature>
<protein>
    <submittedName>
        <fullName evidence="2">Uncharacterized protein</fullName>
    </submittedName>
</protein>
<gene>
    <name evidence="2" type="ORF">H2LOC_007150</name>
</gene>
<proteinExistence type="predicted"/>
<accession>A0A6B8KCS4</accession>
<dbReference type="OrthoDB" id="8001261at2"/>
<dbReference type="EMBL" id="CP046052">
    <property type="protein sequence ID" value="QGM45489.1"/>
    <property type="molecule type" value="Genomic_DNA"/>
</dbReference>
<evidence type="ECO:0000313" key="3">
    <source>
        <dbReference type="Proteomes" id="UP000309061"/>
    </source>
</evidence>
<keyword evidence="3" id="KW-1185">Reference proteome</keyword>
<name>A0A6B8KCS4_9HYPH</name>
<dbReference type="Proteomes" id="UP000309061">
    <property type="component" value="Chromosome"/>
</dbReference>
<evidence type="ECO:0000313" key="2">
    <source>
        <dbReference type="EMBL" id="QGM45489.1"/>
    </source>
</evidence>
<feature type="region of interest" description="Disordered" evidence="1">
    <location>
        <begin position="97"/>
        <end position="182"/>
    </location>
</feature>
<sequence length="182" mass="18958">MLPQLPADIPPFINEDAEIQGALYMWIGRLAVVNAAAGFLSVAFVSVGAVDARAQTAELTECATQYQAAKADNKLAGQPWQDFYVACKAKLSTGAPAAKAEAPEAAAPVPAPEPKTEAEAPKPEAAPAAPAAPAAESAAPAPASKPDKAALEKKCRAQFKAEKKKDPKATWDKYWKQCGSKG</sequence>
<feature type="compositionally biased region" description="Low complexity" evidence="1">
    <location>
        <begin position="123"/>
        <end position="144"/>
    </location>
</feature>
<organism evidence="2 3">
    <name type="scientific">Methylocystis heyeri</name>
    <dbReference type="NCBI Taxonomy" id="391905"/>
    <lineage>
        <taxon>Bacteria</taxon>
        <taxon>Pseudomonadati</taxon>
        <taxon>Pseudomonadota</taxon>
        <taxon>Alphaproteobacteria</taxon>
        <taxon>Hyphomicrobiales</taxon>
        <taxon>Methylocystaceae</taxon>
        <taxon>Methylocystis</taxon>
    </lineage>
</organism>
<dbReference type="KEGG" id="mhey:H2LOC_007150"/>